<reference evidence="2 3" key="1">
    <citation type="submission" date="2024-02" db="EMBL/GenBank/DDBJ databases">
        <title>Haloferula sargassicola NBRC 104335.</title>
        <authorList>
            <person name="Ichikawa N."/>
            <person name="Katano-Makiyama Y."/>
            <person name="Hidaka K."/>
        </authorList>
    </citation>
    <scope>NUCLEOTIDE SEQUENCE [LARGE SCALE GENOMIC DNA]</scope>
    <source>
        <strain evidence="2 3">NBRC 104335</strain>
    </source>
</reference>
<organism evidence="2 3">
    <name type="scientific">Haloferula sargassicola</name>
    <dbReference type="NCBI Taxonomy" id="490096"/>
    <lineage>
        <taxon>Bacteria</taxon>
        <taxon>Pseudomonadati</taxon>
        <taxon>Verrucomicrobiota</taxon>
        <taxon>Verrucomicrobiia</taxon>
        <taxon>Verrucomicrobiales</taxon>
        <taxon>Verrucomicrobiaceae</taxon>
        <taxon>Haloferula</taxon>
    </lineage>
</organism>
<evidence type="ECO:0000313" key="2">
    <source>
        <dbReference type="EMBL" id="GAA5482591.1"/>
    </source>
</evidence>
<dbReference type="Proteomes" id="UP001476282">
    <property type="component" value="Unassembled WGS sequence"/>
</dbReference>
<evidence type="ECO:0000259" key="1">
    <source>
        <dbReference type="Pfam" id="PF13751"/>
    </source>
</evidence>
<protein>
    <recommendedName>
        <fullName evidence="1">Transposase DDE domain-containing protein</fullName>
    </recommendedName>
</protein>
<keyword evidence="3" id="KW-1185">Reference proteome</keyword>
<dbReference type="EMBL" id="BAABRI010000009">
    <property type="protein sequence ID" value="GAA5482591.1"/>
    <property type="molecule type" value="Genomic_DNA"/>
</dbReference>
<gene>
    <name evidence="2" type="ORF">Hsar01_01814</name>
</gene>
<dbReference type="InterPro" id="IPR025668">
    <property type="entry name" value="Tnp_DDE_dom"/>
</dbReference>
<name>A0ABP9ULX5_9BACT</name>
<evidence type="ECO:0000313" key="3">
    <source>
        <dbReference type="Proteomes" id="UP001476282"/>
    </source>
</evidence>
<sequence>MGTIEPVFAHLRHAKGLTRIHYRGRKKVAVIWKLWCIMHNIGKIVLYRPGYGTGGAVTG</sequence>
<feature type="domain" description="Transposase DDE" evidence="1">
    <location>
        <begin position="3"/>
        <end position="44"/>
    </location>
</feature>
<accession>A0ABP9ULX5</accession>
<proteinExistence type="predicted"/>
<comment type="caution">
    <text evidence="2">The sequence shown here is derived from an EMBL/GenBank/DDBJ whole genome shotgun (WGS) entry which is preliminary data.</text>
</comment>
<dbReference type="Pfam" id="PF13751">
    <property type="entry name" value="DDE_Tnp_1_6"/>
    <property type="match status" value="1"/>
</dbReference>